<dbReference type="Gene3D" id="1.10.510.10">
    <property type="entry name" value="Transferase(Phosphotransferase) domain 1"/>
    <property type="match status" value="1"/>
</dbReference>
<organism evidence="9 10">
    <name type="scientific">Anaeramoeba flamelloides</name>
    <dbReference type="NCBI Taxonomy" id="1746091"/>
    <lineage>
        <taxon>Eukaryota</taxon>
        <taxon>Metamonada</taxon>
        <taxon>Anaeramoebidae</taxon>
        <taxon>Anaeramoeba</taxon>
    </lineage>
</organism>
<protein>
    <submittedName>
        <fullName evidence="9">Serine/threonine-protein kinase dclk3</fullName>
    </submittedName>
</protein>
<evidence type="ECO:0000259" key="8">
    <source>
        <dbReference type="PROSITE" id="PS50011"/>
    </source>
</evidence>
<sequence length="293" mass="33884">MIPKFFHKISIKSLSKQKQVEKTFDNSYQVQEKVGDGTFSVVKKAKHKLTNEIYAVKILKKSQLTNQKKLIENEIEILGNLDHPNVIKVKEIFDTPKKIFIVMEYVSGGELFQKLQQDEKFSEKQTSKIIKMILLALQYLHKNQIVHRDLKPENILYTEENDEIIVKLTDFGLSKMISKEDMLTTACGTPYYVAPEIIKRERYGPSVDIWSVGVIMYVLLTGCAPFYDESIPKMFKKIETGKVRFPLPEWDGISQEVISLIKRFLTVDVLKRITIEEAIKHPWIVNEGSNSKN</sequence>
<dbReference type="PANTHER" id="PTHR24347">
    <property type="entry name" value="SERINE/THREONINE-PROTEIN KINASE"/>
    <property type="match status" value="1"/>
</dbReference>
<dbReference type="FunFam" id="1.10.510.10:FF:000571">
    <property type="entry name" value="Maternal embryonic leucine zipper kinase"/>
    <property type="match status" value="1"/>
</dbReference>
<proteinExistence type="inferred from homology"/>
<keyword evidence="2" id="KW-0808">Transferase</keyword>
<evidence type="ECO:0000256" key="3">
    <source>
        <dbReference type="ARBA" id="ARBA00022741"/>
    </source>
</evidence>
<keyword evidence="3 6" id="KW-0547">Nucleotide-binding</keyword>
<dbReference type="InterPro" id="IPR008271">
    <property type="entry name" value="Ser/Thr_kinase_AS"/>
</dbReference>
<keyword evidence="1 7" id="KW-0723">Serine/threonine-protein kinase</keyword>
<keyword evidence="4 9" id="KW-0418">Kinase</keyword>
<evidence type="ECO:0000256" key="5">
    <source>
        <dbReference type="ARBA" id="ARBA00022840"/>
    </source>
</evidence>
<dbReference type="SMART" id="SM00220">
    <property type="entry name" value="S_TKc"/>
    <property type="match status" value="1"/>
</dbReference>
<evidence type="ECO:0000256" key="2">
    <source>
        <dbReference type="ARBA" id="ARBA00022679"/>
    </source>
</evidence>
<dbReference type="Pfam" id="PF00069">
    <property type="entry name" value="Pkinase"/>
    <property type="match status" value="1"/>
</dbReference>
<feature type="binding site" evidence="6">
    <location>
        <position position="57"/>
    </location>
    <ligand>
        <name>ATP</name>
        <dbReference type="ChEBI" id="CHEBI:30616"/>
    </ligand>
</feature>
<dbReference type="InterPro" id="IPR000719">
    <property type="entry name" value="Prot_kinase_dom"/>
</dbReference>
<dbReference type="EMBL" id="JANTQA010000023">
    <property type="protein sequence ID" value="KAJ3445715.1"/>
    <property type="molecule type" value="Genomic_DNA"/>
</dbReference>
<keyword evidence="5 6" id="KW-0067">ATP-binding</keyword>
<comment type="similarity">
    <text evidence="7">Belongs to the protein kinase superfamily.</text>
</comment>
<dbReference type="Proteomes" id="UP001146793">
    <property type="component" value="Unassembled WGS sequence"/>
</dbReference>
<evidence type="ECO:0000256" key="7">
    <source>
        <dbReference type="RuleBase" id="RU000304"/>
    </source>
</evidence>
<evidence type="ECO:0000256" key="1">
    <source>
        <dbReference type="ARBA" id="ARBA00022527"/>
    </source>
</evidence>
<reference evidence="9" key="1">
    <citation type="submission" date="2022-08" db="EMBL/GenBank/DDBJ databases">
        <title>Novel sulphate-reducing endosymbionts in the free-living metamonad Anaeramoeba.</title>
        <authorList>
            <person name="Jerlstrom-Hultqvist J."/>
            <person name="Cepicka I."/>
            <person name="Gallot-Lavallee L."/>
            <person name="Salas-Leiva D."/>
            <person name="Curtis B.A."/>
            <person name="Zahonova K."/>
            <person name="Pipaliya S."/>
            <person name="Dacks J."/>
            <person name="Roger A.J."/>
        </authorList>
    </citation>
    <scope>NUCLEOTIDE SEQUENCE</scope>
    <source>
        <strain evidence="9">Busselton2</strain>
    </source>
</reference>
<evidence type="ECO:0000313" key="9">
    <source>
        <dbReference type="EMBL" id="KAJ3445715.1"/>
    </source>
</evidence>
<comment type="caution">
    <text evidence="9">The sequence shown here is derived from an EMBL/GenBank/DDBJ whole genome shotgun (WGS) entry which is preliminary data.</text>
</comment>
<dbReference type="PROSITE" id="PS00108">
    <property type="entry name" value="PROTEIN_KINASE_ST"/>
    <property type="match status" value="1"/>
</dbReference>
<dbReference type="PROSITE" id="PS00107">
    <property type="entry name" value="PROTEIN_KINASE_ATP"/>
    <property type="match status" value="1"/>
</dbReference>
<accession>A0AAV7ZWM4</accession>
<dbReference type="InterPro" id="IPR017441">
    <property type="entry name" value="Protein_kinase_ATP_BS"/>
</dbReference>
<evidence type="ECO:0000313" key="10">
    <source>
        <dbReference type="Proteomes" id="UP001146793"/>
    </source>
</evidence>
<dbReference type="PIRSF" id="PIRSF000654">
    <property type="entry name" value="Integrin-linked_kinase"/>
    <property type="match status" value="1"/>
</dbReference>
<dbReference type="PROSITE" id="PS50011">
    <property type="entry name" value="PROTEIN_KINASE_DOM"/>
    <property type="match status" value="1"/>
</dbReference>
<gene>
    <name evidence="9" type="ORF">M0812_11602</name>
</gene>
<feature type="domain" description="Protein kinase" evidence="8">
    <location>
        <begin position="28"/>
        <end position="284"/>
    </location>
</feature>
<dbReference type="InterPro" id="IPR011009">
    <property type="entry name" value="Kinase-like_dom_sf"/>
</dbReference>
<dbReference type="SUPFAM" id="SSF56112">
    <property type="entry name" value="Protein kinase-like (PK-like)"/>
    <property type="match status" value="1"/>
</dbReference>
<dbReference type="GO" id="GO:0005524">
    <property type="term" value="F:ATP binding"/>
    <property type="evidence" value="ECO:0007669"/>
    <property type="project" value="UniProtKB-UniRule"/>
</dbReference>
<name>A0AAV7ZWM4_9EUKA</name>
<dbReference type="GO" id="GO:0004674">
    <property type="term" value="F:protein serine/threonine kinase activity"/>
    <property type="evidence" value="ECO:0007669"/>
    <property type="project" value="UniProtKB-KW"/>
</dbReference>
<dbReference type="AlphaFoldDB" id="A0AAV7ZWM4"/>
<evidence type="ECO:0000256" key="6">
    <source>
        <dbReference type="PROSITE-ProRule" id="PRU10141"/>
    </source>
</evidence>
<dbReference type="FunFam" id="3.30.200.20:FF:000315">
    <property type="entry name" value="Calcium-dependent protein kinase 3"/>
    <property type="match status" value="1"/>
</dbReference>
<dbReference type="CDD" id="cd05117">
    <property type="entry name" value="STKc_CAMK"/>
    <property type="match status" value="1"/>
</dbReference>
<evidence type="ECO:0000256" key="4">
    <source>
        <dbReference type="ARBA" id="ARBA00022777"/>
    </source>
</evidence>